<dbReference type="InterPro" id="IPR002213">
    <property type="entry name" value="UDP_glucos_trans"/>
</dbReference>
<keyword evidence="12" id="KW-1185">Reference proteome</keyword>
<dbReference type="GO" id="GO:0015020">
    <property type="term" value="F:glucuronosyltransferase activity"/>
    <property type="evidence" value="ECO:0007669"/>
    <property type="project" value="UniProtKB-EC"/>
</dbReference>
<evidence type="ECO:0000256" key="4">
    <source>
        <dbReference type="ARBA" id="ARBA00022676"/>
    </source>
</evidence>
<accession>A0AAV5TF95</accession>
<dbReference type="Pfam" id="PF00201">
    <property type="entry name" value="UDPGT"/>
    <property type="match status" value="1"/>
</dbReference>
<feature type="non-terminal residue" evidence="11">
    <location>
        <position position="387"/>
    </location>
</feature>
<evidence type="ECO:0000256" key="3">
    <source>
        <dbReference type="ARBA" id="ARBA00012544"/>
    </source>
</evidence>
<comment type="subcellular location">
    <subcellularLocation>
        <location evidence="1">Membrane</location>
        <topology evidence="1">Single-pass membrane protein</topology>
    </subcellularLocation>
</comment>
<dbReference type="EC" id="2.4.1.17" evidence="3"/>
<gene>
    <name evidence="11" type="ORF">PENTCL1PPCAC_15174</name>
</gene>
<keyword evidence="8" id="KW-1133">Transmembrane helix</keyword>
<evidence type="ECO:0000256" key="6">
    <source>
        <dbReference type="ARBA" id="ARBA00022692"/>
    </source>
</evidence>
<evidence type="ECO:0000256" key="1">
    <source>
        <dbReference type="ARBA" id="ARBA00004167"/>
    </source>
</evidence>
<reference evidence="11" key="1">
    <citation type="submission" date="2023-10" db="EMBL/GenBank/DDBJ databases">
        <title>Genome assembly of Pristionchus species.</title>
        <authorList>
            <person name="Yoshida K."/>
            <person name="Sommer R.J."/>
        </authorList>
    </citation>
    <scope>NUCLEOTIDE SEQUENCE</scope>
    <source>
        <strain evidence="11">RS0144</strain>
    </source>
</reference>
<dbReference type="SUPFAM" id="SSF53756">
    <property type="entry name" value="UDP-Glycosyltransferase/glycogen phosphorylase"/>
    <property type="match status" value="1"/>
</dbReference>
<keyword evidence="6" id="KW-0812">Transmembrane</keyword>
<evidence type="ECO:0000256" key="10">
    <source>
        <dbReference type="ARBA" id="ARBA00047475"/>
    </source>
</evidence>
<dbReference type="FunFam" id="3.40.50.2000:FF:000038">
    <property type="entry name" value="UDP-GlucuronosylTransferase"/>
    <property type="match status" value="1"/>
</dbReference>
<evidence type="ECO:0000313" key="11">
    <source>
        <dbReference type="EMBL" id="GMS92999.1"/>
    </source>
</evidence>
<dbReference type="PANTHER" id="PTHR48043">
    <property type="entry name" value="EG:EG0003.4 PROTEIN-RELATED"/>
    <property type="match status" value="1"/>
</dbReference>
<evidence type="ECO:0000256" key="9">
    <source>
        <dbReference type="ARBA" id="ARBA00023136"/>
    </source>
</evidence>
<comment type="catalytic activity">
    <reaction evidence="10">
        <text>glucuronate acceptor + UDP-alpha-D-glucuronate = acceptor beta-D-glucuronoside + UDP + H(+)</text>
        <dbReference type="Rhea" id="RHEA:21032"/>
        <dbReference type="ChEBI" id="CHEBI:15378"/>
        <dbReference type="ChEBI" id="CHEBI:58052"/>
        <dbReference type="ChEBI" id="CHEBI:58223"/>
        <dbReference type="ChEBI" id="CHEBI:132367"/>
        <dbReference type="ChEBI" id="CHEBI:132368"/>
        <dbReference type="EC" id="2.4.1.17"/>
    </reaction>
</comment>
<evidence type="ECO:0000256" key="8">
    <source>
        <dbReference type="ARBA" id="ARBA00022989"/>
    </source>
</evidence>
<keyword evidence="4" id="KW-0328">Glycosyltransferase</keyword>
<feature type="non-terminal residue" evidence="11">
    <location>
        <position position="1"/>
    </location>
</feature>
<evidence type="ECO:0000256" key="5">
    <source>
        <dbReference type="ARBA" id="ARBA00022679"/>
    </source>
</evidence>
<proteinExistence type="inferred from homology"/>
<dbReference type="InterPro" id="IPR050271">
    <property type="entry name" value="UDP-glycosyltransferase"/>
</dbReference>
<dbReference type="GO" id="GO:0016020">
    <property type="term" value="C:membrane"/>
    <property type="evidence" value="ECO:0007669"/>
    <property type="project" value="UniProtKB-SubCell"/>
</dbReference>
<dbReference type="EMBL" id="BTSX01000004">
    <property type="protein sequence ID" value="GMS92999.1"/>
    <property type="molecule type" value="Genomic_DNA"/>
</dbReference>
<evidence type="ECO:0000256" key="7">
    <source>
        <dbReference type="ARBA" id="ARBA00022729"/>
    </source>
</evidence>
<dbReference type="AlphaFoldDB" id="A0AAV5TF95"/>
<protein>
    <recommendedName>
        <fullName evidence="3">glucuronosyltransferase</fullName>
        <ecNumber evidence="3">2.4.1.17</ecNumber>
    </recommendedName>
</protein>
<keyword evidence="7" id="KW-0732">Signal</keyword>
<dbReference type="Gene3D" id="3.40.50.2000">
    <property type="entry name" value="Glycogen Phosphorylase B"/>
    <property type="match status" value="1"/>
</dbReference>
<keyword evidence="5" id="KW-0808">Transferase</keyword>
<sequence>FQHRTNVARHFVSQCRALVNDTKLLDDFRAEKFDVFIVENFEMCGVAYSQLIKPRSLITASASYPFSYMFEEFGIPMSLSHNPSSFISHLDVHSMWSRLKNIYANWLMHVHFYPRRALVEEVYREKFGADFPSLEEISSHSAYTLVNSEPLIDFAAPTLSRVINIGGIGAKEPKALDEEWNRILSRRSNTIIFSFGSVAKTAQLPEAIKQSIITVINRFRDITFIWKYEDITDSFANETASSLPNLVLSPWIPQNDLLNDDRITLFITHGGMGSTQEISMRGKPGIFVPLFGDQPRNAGMMEFNGLGKVLDKFDLTDPDKVEAVIREVLYNKKYTENARKVAAKLAKKPFGARELLIKTVEFAAEFGPSKALRPQSYDMNVIEYHNI</sequence>
<organism evidence="11 12">
    <name type="scientific">Pristionchus entomophagus</name>
    <dbReference type="NCBI Taxonomy" id="358040"/>
    <lineage>
        <taxon>Eukaryota</taxon>
        <taxon>Metazoa</taxon>
        <taxon>Ecdysozoa</taxon>
        <taxon>Nematoda</taxon>
        <taxon>Chromadorea</taxon>
        <taxon>Rhabditida</taxon>
        <taxon>Rhabditina</taxon>
        <taxon>Diplogasteromorpha</taxon>
        <taxon>Diplogasteroidea</taxon>
        <taxon>Neodiplogasteridae</taxon>
        <taxon>Pristionchus</taxon>
    </lineage>
</organism>
<keyword evidence="9" id="KW-0472">Membrane</keyword>
<name>A0AAV5TF95_9BILA</name>
<comment type="caution">
    <text evidence="11">The sequence shown here is derived from an EMBL/GenBank/DDBJ whole genome shotgun (WGS) entry which is preliminary data.</text>
</comment>
<dbReference type="CDD" id="cd03784">
    <property type="entry name" value="GT1_Gtf-like"/>
    <property type="match status" value="1"/>
</dbReference>
<evidence type="ECO:0000313" key="12">
    <source>
        <dbReference type="Proteomes" id="UP001432027"/>
    </source>
</evidence>
<comment type="similarity">
    <text evidence="2">Belongs to the UDP-glycosyltransferase family.</text>
</comment>
<evidence type="ECO:0000256" key="2">
    <source>
        <dbReference type="ARBA" id="ARBA00009995"/>
    </source>
</evidence>
<dbReference type="Proteomes" id="UP001432027">
    <property type="component" value="Unassembled WGS sequence"/>
</dbReference>
<dbReference type="PANTHER" id="PTHR48043:SF23">
    <property type="entry name" value="UDP-GLUCURONOSYLTRANSFERASE"/>
    <property type="match status" value="1"/>
</dbReference>